<sequence length="256" mass="27769">MAHRFSMDRRAYLKTVGAVGVSATIAGCSGGNDDTIVPGTNAAFAPFEYEEDGEIVGFDIDLAEEAIDRAGYEVGDWSDLKFSSLIPSLNNNDIDLIAAGMTINPDRKEQIAFTDPYWESNQSVLVQSDGDFQPEGESDLDGARVGAQKGTTGESETERLRNEGVIAEDALKRYNNYVLAVEDLEAGNVDAVVVDQPVANNFAAGRDVSVAFVIETGEQFGMGMRQDDDRIGDINDALAEIRDDGTYDDLVAEWFE</sequence>
<dbReference type="Proteomes" id="UP000663292">
    <property type="component" value="Chromosome"/>
</dbReference>
<keyword evidence="5" id="KW-1185">Reference proteome</keyword>
<dbReference type="SUPFAM" id="SSF53850">
    <property type="entry name" value="Periplasmic binding protein-like II"/>
    <property type="match status" value="1"/>
</dbReference>
<dbReference type="InterPro" id="IPR006311">
    <property type="entry name" value="TAT_signal"/>
</dbReference>
<evidence type="ECO:0000256" key="2">
    <source>
        <dbReference type="SAM" id="MobiDB-lite"/>
    </source>
</evidence>
<evidence type="ECO:0000313" key="5">
    <source>
        <dbReference type="Proteomes" id="UP000663292"/>
    </source>
</evidence>
<protein>
    <submittedName>
        <fullName evidence="4">ABC-type amino acid transport/signal transduction system, periplasmic component/domain</fullName>
    </submittedName>
</protein>
<dbReference type="PANTHER" id="PTHR35936">
    <property type="entry name" value="MEMBRANE-BOUND LYTIC MUREIN TRANSGLYCOSYLASE F"/>
    <property type="match status" value="1"/>
</dbReference>
<dbReference type="RefSeq" id="WP_229120773.1">
    <property type="nucleotide sequence ID" value="NZ_CP064791.1"/>
</dbReference>
<dbReference type="Pfam" id="PF00497">
    <property type="entry name" value="SBP_bac_3"/>
    <property type="match status" value="1"/>
</dbReference>
<dbReference type="InterPro" id="IPR001638">
    <property type="entry name" value="Solute-binding_3/MltF_N"/>
</dbReference>
<accession>A0A897NSU5</accession>
<dbReference type="Gene3D" id="3.40.190.10">
    <property type="entry name" value="Periplasmic binding protein-like II"/>
    <property type="match status" value="2"/>
</dbReference>
<keyword evidence="1" id="KW-0732">Signal</keyword>
<dbReference type="EMBL" id="CP064791">
    <property type="protein sequence ID" value="QSG15504.1"/>
    <property type="molecule type" value="Genomic_DNA"/>
</dbReference>
<feature type="domain" description="Solute-binding protein family 3/N-terminal" evidence="3">
    <location>
        <begin position="35"/>
        <end position="256"/>
    </location>
</feature>
<proteinExistence type="predicted"/>
<dbReference type="PROSITE" id="PS51257">
    <property type="entry name" value="PROKAR_LIPOPROTEIN"/>
    <property type="match status" value="1"/>
</dbReference>
<dbReference type="GeneID" id="68858620"/>
<dbReference type="AlphaFoldDB" id="A0A897NSU5"/>
<reference evidence="4 5" key="1">
    <citation type="submission" date="2020-11" db="EMBL/GenBank/DDBJ databases">
        <title>Carbohydrate-dependent, anaerobic sulfur respiration: A novel catabolism in halophilic archaea.</title>
        <authorList>
            <person name="Sorokin D.Y."/>
            <person name="Messina E."/>
            <person name="Smedile F."/>
            <person name="La Cono V."/>
            <person name="Hallsworth J.E."/>
            <person name="Yakimov M.M."/>
        </authorList>
    </citation>
    <scope>NUCLEOTIDE SEQUENCE [LARGE SCALE GENOMIC DNA]</scope>
    <source>
        <strain evidence="4 5">HSR-Est</strain>
    </source>
</reference>
<gene>
    <name evidence="4" type="primary">hisJ</name>
    <name evidence="4" type="ORF">HSEST_1985</name>
</gene>
<evidence type="ECO:0000256" key="1">
    <source>
        <dbReference type="ARBA" id="ARBA00022729"/>
    </source>
</evidence>
<organism evidence="4 5">
    <name type="scientific">Halapricum desulfuricans</name>
    <dbReference type="NCBI Taxonomy" id="2841257"/>
    <lineage>
        <taxon>Archaea</taxon>
        <taxon>Methanobacteriati</taxon>
        <taxon>Methanobacteriota</taxon>
        <taxon>Stenosarchaea group</taxon>
        <taxon>Halobacteria</taxon>
        <taxon>Halobacteriales</taxon>
        <taxon>Haloarculaceae</taxon>
        <taxon>Halapricum</taxon>
    </lineage>
</organism>
<dbReference type="PROSITE" id="PS51318">
    <property type="entry name" value="TAT"/>
    <property type="match status" value="1"/>
</dbReference>
<evidence type="ECO:0000313" key="4">
    <source>
        <dbReference type="EMBL" id="QSG15504.1"/>
    </source>
</evidence>
<name>A0A897NSU5_9EURY</name>
<feature type="region of interest" description="Disordered" evidence="2">
    <location>
        <begin position="128"/>
        <end position="159"/>
    </location>
</feature>
<evidence type="ECO:0000259" key="3">
    <source>
        <dbReference type="SMART" id="SM00062"/>
    </source>
</evidence>
<dbReference type="SMART" id="SM00062">
    <property type="entry name" value="PBPb"/>
    <property type="match status" value="1"/>
</dbReference>
<dbReference type="CDD" id="cd13624">
    <property type="entry name" value="PBP2_Arg_Lys_His"/>
    <property type="match status" value="1"/>
</dbReference>
<dbReference type="PANTHER" id="PTHR35936:SF17">
    <property type="entry name" value="ARGININE-BINDING EXTRACELLULAR PROTEIN ARTP"/>
    <property type="match status" value="1"/>
</dbReference>